<evidence type="ECO:0000256" key="9">
    <source>
        <dbReference type="ARBA" id="ARBA00022452"/>
    </source>
</evidence>
<dbReference type="InterPro" id="IPR036541">
    <property type="entry name" value="PLipase_A1_sf"/>
</dbReference>
<dbReference type="InterPro" id="IPR003187">
    <property type="entry name" value="PLipase_A1"/>
</dbReference>
<dbReference type="EC" id="3.1.1.4" evidence="8"/>
<evidence type="ECO:0000256" key="18">
    <source>
        <dbReference type="ARBA" id="ARBA00023237"/>
    </source>
</evidence>
<evidence type="ECO:0000256" key="14">
    <source>
        <dbReference type="ARBA" id="ARBA00022837"/>
    </source>
</evidence>
<dbReference type="SUPFAM" id="SSF56931">
    <property type="entry name" value="Outer membrane phospholipase A (OMPLA)"/>
    <property type="match status" value="1"/>
</dbReference>
<keyword evidence="18" id="KW-0998">Cell outer membrane</keyword>
<evidence type="ECO:0000256" key="3">
    <source>
        <dbReference type="ARBA" id="ARBA00001913"/>
    </source>
</evidence>
<dbReference type="RefSeq" id="WP_311483602.1">
    <property type="nucleotide sequence ID" value="NZ_JAVRHP010000015.1"/>
</dbReference>
<evidence type="ECO:0000256" key="17">
    <source>
        <dbReference type="ARBA" id="ARBA00023136"/>
    </source>
</evidence>
<evidence type="ECO:0000256" key="15">
    <source>
        <dbReference type="ARBA" id="ARBA00022963"/>
    </source>
</evidence>
<dbReference type="EC" id="3.1.1.32" evidence="7"/>
<comment type="catalytic activity">
    <reaction evidence="1">
        <text>a 1,2-diacyl-sn-glycero-3-phosphocholine + H2O = a 2-acyl-sn-glycero-3-phosphocholine + a fatty acid + H(+)</text>
        <dbReference type="Rhea" id="RHEA:18689"/>
        <dbReference type="ChEBI" id="CHEBI:15377"/>
        <dbReference type="ChEBI" id="CHEBI:15378"/>
        <dbReference type="ChEBI" id="CHEBI:28868"/>
        <dbReference type="ChEBI" id="CHEBI:57643"/>
        <dbReference type="ChEBI" id="CHEBI:57875"/>
        <dbReference type="EC" id="3.1.1.32"/>
    </reaction>
</comment>
<dbReference type="Pfam" id="PF02253">
    <property type="entry name" value="PLA1"/>
    <property type="match status" value="1"/>
</dbReference>
<comment type="catalytic activity">
    <reaction evidence="2">
        <text>a 1,2-diacyl-sn-glycero-3-phosphocholine + H2O = a 1-acyl-sn-glycero-3-phosphocholine + a fatty acid + H(+)</text>
        <dbReference type="Rhea" id="RHEA:15801"/>
        <dbReference type="ChEBI" id="CHEBI:15377"/>
        <dbReference type="ChEBI" id="CHEBI:15378"/>
        <dbReference type="ChEBI" id="CHEBI:28868"/>
        <dbReference type="ChEBI" id="CHEBI:57643"/>
        <dbReference type="ChEBI" id="CHEBI:58168"/>
        <dbReference type="EC" id="3.1.1.4"/>
    </reaction>
</comment>
<sequence>MKLFHFLSYLLFLCTVFSANAQGLTREQVDDTIENMPSFSIHKNNYFITGIPLNRSVSENADAKYQISFKQLLTRNTLPLNTYLFLTYTQKAFWDLYSFSSPFSEINFNPGIGLGKPIFNKDDKLMALAYLEYEHESNGRDSIYSRTWNRISLSFETAVNSRTTVRLKGWLPFRYKVDNPDLLEYMGYGEVNISYDLNPEKWILDLQLRKGNNFDDWKGSLRAQLFYHPFKLNNQYLMLEWYNGYGENLINYDEFRSMIRVGYVIKSNNLNFFKFSGSYN</sequence>
<name>A0ABU3CSW0_9FLAO</name>
<evidence type="ECO:0000256" key="5">
    <source>
        <dbReference type="ARBA" id="ARBA00010525"/>
    </source>
</evidence>
<feature type="chain" id="PRO_5047494417" description="Phosphatidylcholine 1-acylhydrolase" evidence="20">
    <location>
        <begin position="22"/>
        <end position="280"/>
    </location>
</feature>
<comment type="caution">
    <text evidence="21">The sequence shown here is derived from an EMBL/GenBank/DDBJ whole genome shotgun (WGS) entry which is preliminary data.</text>
</comment>
<comment type="subcellular location">
    <subcellularLocation>
        <location evidence="4">Cell outer membrane</location>
        <topology evidence="4">Multi-pass membrane protein</topology>
    </subcellularLocation>
</comment>
<evidence type="ECO:0000313" key="21">
    <source>
        <dbReference type="EMBL" id="MDT0649439.1"/>
    </source>
</evidence>
<evidence type="ECO:0000256" key="1">
    <source>
        <dbReference type="ARBA" id="ARBA00000111"/>
    </source>
</evidence>
<evidence type="ECO:0000256" key="4">
    <source>
        <dbReference type="ARBA" id="ARBA00004571"/>
    </source>
</evidence>
<evidence type="ECO:0000256" key="12">
    <source>
        <dbReference type="ARBA" id="ARBA00022729"/>
    </source>
</evidence>
<evidence type="ECO:0000256" key="13">
    <source>
        <dbReference type="ARBA" id="ARBA00022801"/>
    </source>
</evidence>
<keyword evidence="14" id="KW-0106">Calcium</keyword>
<organism evidence="21 22">
    <name type="scientific">Autumnicola edwardsiae</name>
    <dbReference type="NCBI Taxonomy" id="3075594"/>
    <lineage>
        <taxon>Bacteria</taxon>
        <taxon>Pseudomonadati</taxon>
        <taxon>Bacteroidota</taxon>
        <taxon>Flavobacteriia</taxon>
        <taxon>Flavobacteriales</taxon>
        <taxon>Flavobacteriaceae</taxon>
        <taxon>Autumnicola</taxon>
    </lineage>
</organism>
<accession>A0ABU3CSW0</accession>
<feature type="signal peptide" evidence="20">
    <location>
        <begin position="1"/>
        <end position="21"/>
    </location>
</feature>
<keyword evidence="17" id="KW-0472">Membrane</keyword>
<dbReference type="PRINTS" id="PR01486">
    <property type="entry name" value="PHPHLIPASEA1"/>
</dbReference>
<keyword evidence="13" id="KW-0378">Hydrolase</keyword>
<dbReference type="Proteomes" id="UP001248819">
    <property type="component" value="Unassembled WGS sequence"/>
</dbReference>
<evidence type="ECO:0000313" key="22">
    <source>
        <dbReference type="Proteomes" id="UP001248819"/>
    </source>
</evidence>
<keyword evidence="16" id="KW-0443">Lipid metabolism</keyword>
<comment type="cofactor">
    <cofactor evidence="3">
        <name>Ca(2+)</name>
        <dbReference type="ChEBI" id="CHEBI:29108"/>
    </cofactor>
</comment>
<keyword evidence="22" id="KW-1185">Reference proteome</keyword>
<dbReference type="Gene3D" id="2.40.230.10">
    <property type="entry name" value="Phospholipase A1"/>
    <property type="match status" value="1"/>
</dbReference>
<evidence type="ECO:0000256" key="11">
    <source>
        <dbReference type="ARBA" id="ARBA00022723"/>
    </source>
</evidence>
<evidence type="ECO:0000256" key="7">
    <source>
        <dbReference type="ARBA" id="ARBA00013179"/>
    </source>
</evidence>
<protein>
    <recommendedName>
        <fullName evidence="19">Phosphatidylcholine 1-acylhydrolase</fullName>
        <ecNumber evidence="7">3.1.1.32</ecNumber>
        <ecNumber evidence="8">3.1.1.4</ecNumber>
    </recommendedName>
</protein>
<comment type="subunit">
    <text evidence="6">Homodimer; dimerization is reversible, and the dimeric form is the active one.</text>
</comment>
<keyword evidence="12 20" id="KW-0732">Signal</keyword>
<dbReference type="PANTHER" id="PTHR40457:SF1">
    <property type="entry name" value="PHOSPHOLIPASE A1"/>
    <property type="match status" value="1"/>
</dbReference>
<evidence type="ECO:0000256" key="2">
    <source>
        <dbReference type="ARBA" id="ARBA00001604"/>
    </source>
</evidence>
<evidence type="ECO:0000256" key="20">
    <source>
        <dbReference type="SAM" id="SignalP"/>
    </source>
</evidence>
<evidence type="ECO:0000256" key="19">
    <source>
        <dbReference type="ARBA" id="ARBA00032375"/>
    </source>
</evidence>
<keyword evidence="11" id="KW-0479">Metal-binding</keyword>
<evidence type="ECO:0000256" key="6">
    <source>
        <dbReference type="ARBA" id="ARBA00011702"/>
    </source>
</evidence>
<evidence type="ECO:0000256" key="10">
    <source>
        <dbReference type="ARBA" id="ARBA00022692"/>
    </source>
</evidence>
<keyword evidence="10" id="KW-0812">Transmembrane</keyword>
<gene>
    <name evidence="21" type="ORF">RM529_04745</name>
</gene>
<reference evidence="21 22" key="1">
    <citation type="submission" date="2023-09" db="EMBL/GenBank/DDBJ databases">
        <authorList>
            <person name="Rey-Velasco X."/>
        </authorList>
    </citation>
    <scope>NUCLEOTIDE SEQUENCE [LARGE SCALE GENOMIC DNA]</scope>
    <source>
        <strain evidence="21 22">F297</strain>
    </source>
</reference>
<evidence type="ECO:0000256" key="8">
    <source>
        <dbReference type="ARBA" id="ARBA00013278"/>
    </source>
</evidence>
<keyword evidence="15" id="KW-0442">Lipid degradation</keyword>
<dbReference type="PANTHER" id="PTHR40457">
    <property type="entry name" value="PHOSPHOLIPASE A1"/>
    <property type="match status" value="1"/>
</dbReference>
<dbReference type="EMBL" id="JAVRHP010000015">
    <property type="protein sequence ID" value="MDT0649439.1"/>
    <property type="molecule type" value="Genomic_DNA"/>
</dbReference>
<comment type="similarity">
    <text evidence="5">Belongs to the phospholipase A1 family.</text>
</comment>
<evidence type="ECO:0000256" key="16">
    <source>
        <dbReference type="ARBA" id="ARBA00023098"/>
    </source>
</evidence>
<keyword evidence="9" id="KW-1134">Transmembrane beta strand</keyword>
<proteinExistence type="inferred from homology"/>